<evidence type="ECO:0000313" key="1">
    <source>
        <dbReference type="EMBL" id="KAK3064886.1"/>
    </source>
</evidence>
<accession>A0ACC3DC71</accession>
<evidence type="ECO:0000313" key="2">
    <source>
        <dbReference type="Proteomes" id="UP001186974"/>
    </source>
</evidence>
<feature type="non-terminal residue" evidence="1">
    <location>
        <position position="1"/>
    </location>
</feature>
<dbReference type="EMBL" id="JAWDJW010006405">
    <property type="protein sequence ID" value="KAK3064886.1"/>
    <property type="molecule type" value="Genomic_DNA"/>
</dbReference>
<gene>
    <name evidence="1" type="ORF">LTS18_003008</name>
</gene>
<proteinExistence type="predicted"/>
<dbReference type="Proteomes" id="UP001186974">
    <property type="component" value="Unassembled WGS sequence"/>
</dbReference>
<comment type="caution">
    <text evidence="1">The sequence shown here is derived from an EMBL/GenBank/DDBJ whole genome shotgun (WGS) entry which is preliminary data.</text>
</comment>
<protein>
    <submittedName>
        <fullName evidence="1">Uncharacterized protein</fullName>
    </submittedName>
</protein>
<organism evidence="1 2">
    <name type="scientific">Coniosporium uncinatum</name>
    <dbReference type="NCBI Taxonomy" id="93489"/>
    <lineage>
        <taxon>Eukaryota</taxon>
        <taxon>Fungi</taxon>
        <taxon>Dikarya</taxon>
        <taxon>Ascomycota</taxon>
        <taxon>Pezizomycotina</taxon>
        <taxon>Dothideomycetes</taxon>
        <taxon>Dothideomycetes incertae sedis</taxon>
        <taxon>Coniosporium</taxon>
    </lineage>
</organism>
<keyword evidence="2" id="KW-1185">Reference proteome</keyword>
<reference evidence="1" key="1">
    <citation type="submission" date="2024-09" db="EMBL/GenBank/DDBJ databases">
        <title>Black Yeasts Isolated from many extreme environments.</title>
        <authorList>
            <person name="Coleine C."/>
            <person name="Stajich J.E."/>
            <person name="Selbmann L."/>
        </authorList>
    </citation>
    <scope>NUCLEOTIDE SEQUENCE</scope>
    <source>
        <strain evidence="1">CCFEE 5737</strain>
    </source>
</reference>
<sequence>FQVPSVPASLNPANIKFVRVMSETPTWRAVKNFFRRLRIWSRRTVWGDRLFLQFKGPATILVSSRASRLSDVLTARDVEEIADAPAGALADAVKLDMKRSQEGGDLPSTASGPAGVSEVPLARHASEPRMSYATVQKGQGVSFEQQRT</sequence>
<name>A0ACC3DC71_9PEZI</name>